<dbReference type="GO" id="GO:0005524">
    <property type="term" value="F:ATP binding"/>
    <property type="evidence" value="ECO:0007669"/>
    <property type="project" value="UniProtKB-KW"/>
</dbReference>
<dbReference type="Proteomes" id="UP000033220">
    <property type="component" value="Chromosome DSM 122"/>
</dbReference>
<name>H6SKW3_PARPM</name>
<keyword evidence="2" id="KW-0813">Transport</keyword>
<dbReference type="SMART" id="SM00382">
    <property type="entry name" value="AAA"/>
    <property type="match status" value="1"/>
</dbReference>
<dbReference type="HOGENOM" id="CLU_000604_1_22_5"/>
<dbReference type="GO" id="GO:0016887">
    <property type="term" value="F:ATP hydrolysis activity"/>
    <property type="evidence" value="ECO:0007669"/>
    <property type="project" value="InterPro"/>
</dbReference>
<dbReference type="PROSITE" id="PS50893">
    <property type="entry name" value="ABC_TRANSPORTER_2"/>
    <property type="match status" value="1"/>
</dbReference>
<proteinExistence type="inferred from homology"/>
<dbReference type="InterPro" id="IPR017871">
    <property type="entry name" value="ABC_transporter-like_CS"/>
</dbReference>
<dbReference type="EMBL" id="HE663493">
    <property type="protein sequence ID" value="CCG08628.1"/>
    <property type="molecule type" value="Genomic_DNA"/>
</dbReference>
<evidence type="ECO:0000256" key="1">
    <source>
        <dbReference type="ARBA" id="ARBA00005417"/>
    </source>
</evidence>
<comment type="similarity">
    <text evidence="1">Belongs to the ABC transporter superfamily.</text>
</comment>
<evidence type="ECO:0000256" key="3">
    <source>
        <dbReference type="ARBA" id="ARBA00022741"/>
    </source>
</evidence>
<dbReference type="InterPro" id="IPR027417">
    <property type="entry name" value="P-loop_NTPase"/>
</dbReference>
<dbReference type="SUPFAM" id="SSF52540">
    <property type="entry name" value="P-loop containing nucleoside triphosphate hydrolases"/>
    <property type="match status" value="1"/>
</dbReference>
<reference evidence="6 7" key="1">
    <citation type="submission" date="2012-02" db="EMBL/GenBank/DDBJ databases">
        <title>Shotgun genome sequence of Phaeospirillum photometricum DSM 122.</title>
        <authorList>
            <person name="Duquesne K."/>
            <person name="Sturgis J."/>
        </authorList>
    </citation>
    <scope>NUCLEOTIDE SEQUENCE [LARGE SCALE GENOMIC DNA]</scope>
    <source>
        <strain evidence="7">DSM122</strain>
    </source>
</reference>
<keyword evidence="7" id="KW-1185">Reference proteome</keyword>
<organism evidence="6 7">
    <name type="scientific">Pararhodospirillum photometricum DSM 122</name>
    <dbReference type="NCBI Taxonomy" id="1150469"/>
    <lineage>
        <taxon>Bacteria</taxon>
        <taxon>Pseudomonadati</taxon>
        <taxon>Pseudomonadota</taxon>
        <taxon>Alphaproteobacteria</taxon>
        <taxon>Rhodospirillales</taxon>
        <taxon>Rhodospirillaceae</taxon>
        <taxon>Pararhodospirillum</taxon>
    </lineage>
</organism>
<dbReference type="CDD" id="cd03293">
    <property type="entry name" value="ABC_NrtD_SsuB_transporters"/>
    <property type="match status" value="1"/>
</dbReference>
<dbReference type="PATRIC" id="fig|1150469.3.peg.2250"/>
<evidence type="ECO:0000256" key="2">
    <source>
        <dbReference type="ARBA" id="ARBA00022448"/>
    </source>
</evidence>
<dbReference type="Pfam" id="PF00005">
    <property type="entry name" value="ABC_tran"/>
    <property type="match status" value="1"/>
</dbReference>
<dbReference type="STRING" id="1150469.RSPPHO_02002"/>
<protein>
    <submittedName>
        <fullName evidence="6">ATPase components of various ABC-type transport systems</fullName>
    </submittedName>
</protein>
<keyword evidence="4" id="KW-0067">ATP-binding</keyword>
<dbReference type="InterPro" id="IPR050166">
    <property type="entry name" value="ABC_transporter_ATP-bind"/>
</dbReference>
<evidence type="ECO:0000256" key="4">
    <source>
        <dbReference type="ARBA" id="ARBA00022840"/>
    </source>
</evidence>
<feature type="domain" description="ABC transporter" evidence="5">
    <location>
        <begin position="75"/>
        <end position="310"/>
    </location>
</feature>
<dbReference type="KEGG" id="rpm:RSPPHO_02002"/>
<dbReference type="eggNOG" id="COG1116">
    <property type="taxonomic scope" value="Bacteria"/>
</dbReference>
<dbReference type="InterPro" id="IPR003439">
    <property type="entry name" value="ABC_transporter-like_ATP-bd"/>
</dbReference>
<dbReference type="Gene3D" id="3.40.50.300">
    <property type="entry name" value="P-loop containing nucleotide triphosphate hydrolases"/>
    <property type="match status" value="1"/>
</dbReference>
<evidence type="ECO:0000259" key="5">
    <source>
        <dbReference type="PROSITE" id="PS50893"/>
    </source>
</evidence>
<dbReference type="AlphaFoldDB" id="H6SKW3"/>
<dbReference type="InterPro" id="IPR003593">
    <property type="entry name" value="AAA+_ATPase"/>
</dbReference>
<evidence type="ECO:0000313" key="6">
    <source>
        <dbReference type="EMBL" id="CCG08628.1"/>
    </source>
</evidence>
<accession>H6SKW3</accession>
<sequence>MLFVPDADGGRGDWRQFRDWLVRQQLCGFRRLSPGDRWHLVHCPGGECRDLGHRAPGTSLAALAPVREEAVMLSVRVEGVSFAHGAQTVLRDIHLAARPGEFVCLLGPSGCGKSTLLRLLAGLERPDRGRILVDGRPIKGPGLDRAVVFQDYSLFPWLSAGENVLMAVRQAFPDRSRAFHHETARAHLARVHLEDAFDKMPAQLSGGMRQRAAIARALAQDAPVLLMDEPFGALDAVTRTVLQDQLLELWQGEGQEEPQRKTVFFVTHDVEEALLLATTVVVMGTRPGTIKGVFAIDLPRPRVRRSLYPTVTFQTQRQALVDLLHQGLPLDADRAA</sequence>
<dbReference type="PANTHER" id="PTHR42788">
    <property type="entry name" value="TAURINE IMPORT ATP-BINDING PROTEIN-RELATED"/>
    <property type="match status" value="1"/>
</dbReference>
<dbReference type="PANTHER" id="PTHR42788:SF13">
    <property type="entry name" value="ALIPHATIC SULFONATES IMPORT ATP-BINDING PROTEIN SSUB"/>
    <property type="match status" value="1"/>
</dbReference>
<dbReference type="PROSITE" id="PS00211">
    <property type="entry name" value="ABC_TRANSPORTER_1"/>
    <property type="match status" value="1"/>
</dbReference>
<gene>
    <name evidence="6" type="ORF">RSPPHO_02002</name>
</gene>
<evidence type="ECO:0000313" key="7">
    <source>
        <dbReference type="Proteomes" id="UP000033220"/>
    </source>
</evidence>
<keyword evidence="3" id="KW-0547">Nucleotide-binding</keyword>